<dbReference type="GO" id="GO:0000978">
    <property type="term" value="F:RNA polymerase II cis-regulatory region sequence-specific DNA binding"/>
    <property type="evidence" value="ECO:0007669"/>
    <property type="project" value="TreeGrafter"/>
</dbReference>
<dbReference type="InterPro" id="IPR036638">
    <property type="entry name" value="HLH_DNA-bd_sf"/>
</dbReference>
<evidence type="ECO:0000256" key="3">
    <source>
        <dbReference type="ARBA" id="ARBA00023125"/>
    </source>
</evidence>
<feature type="region of interest" description="Disordered" evidence="6">
    <location>
        <begin position="202"/>
        <end position="222"/>
    </location>
</feature>
<dbReference type="EMBL" id="HG994584">
    <property type="protein sequence ID" value="CAF2937753.1"/>
    <property type="molecule type" value="Genomic_DNA"/>
</dbReference>
<organism evidence="7 8">
    <name type="scientific">Lepeophtheirus salmonis</name>
    <name type="common">Salmon louse</name>
    <name type="synonym">Caligus salmonis</name>
    <dbReference type="NCBI Taxonomy" id="72036"/>
    <lineage>
        <taxon>Eukaryota</taxon>
        <taxon>Metazoa</taxon>
        <taxon>Ecdysozoa</taxon>
        <taxon>Arthropoda</taxon>
        <taxon>Crustacea</taxon>
        <taxon>Multicrustacea</taxon>
        <taxon>Hexanauplia</taxon>
        <taxon>Copepoda</taxon>
        <taxon>Siphonostomatoida</taxon>
        <taxon>Caligidae</taxon>
        <taxon>Lepeophtheirus</taxon>
    </lineage>
</organism>
<keyword evidence="2" id="KW-0805">Transcription regulation</keyword>
<name>A0A7R8CUT6_LEPSM</name>
<dbReference type="Proteomes" id="UP000675881">
    <property type="component" value="Chromosome 5"/>
</dbReference>
<evidence type="ECO:0000256" key="4">
    <source>
        <dbReference type="ARBA" id="ARBA00023163"/>
    </source>
</evidence>
<feature type="compositionally biased region" description="Basic and acidic residues" evidence="6">
    <location>
        <begin position="212"/>
        <end position="222"/>
    </location>
</feature>
<accession>A0A7R8CUT6</accession>
<evidence type="ECO:0000256" key="1">
    <source>
        <dbReference type="ARBA" id="ARBA00004123"/>
    </source>
</evidence>
<comment type="subcellular location">
    <subcellularLocation>
        <location evidence="1">Nucleus</location>
    </subcellularLocation>
</comment>
<dbReference type="Gene3D" id="4.10.280.10">
    <property type="entry name" value="Helix-loop-helix DNA-binding domain"/>
    <property type="match status" value="1"/>
</dbReference>
<dbReference type="SUPFAM" id="SSF47459">
    <property type="entry name" value="HLH, helix-loop-helix DNA-binding domain"/>
    <property type="match status" value="1"/>
</dbReference>
<keyword evidence="3" id="KW-0238">DNA-binding</keyword>
<dbReference type="GO" id="GO:0046983">
    <property type="term" value="F:protein dimerization activity"/>
    <property type="evidence" value="ECO:0007669"/>
    <property type="project" value="InterPro"/>
</dbReference>
<keyword evidence="5" id="KW-0539">Nucleus</keyword>
<dbReference type="Pfam" id="PF00010">
    <property type="entry name" value="HLH"/>
    <property type="match status" value="1"/>
</dbReference>
<evidence type="ECO:0000313" key="8">
    <source>
        <dbReference type="Proteomes" id="UP000675881"/>
    </source>
</evidence>
<protein>
    <submittedName>
        <fullName evidence="7">MLX</fullName>
    </submittedName>
</protein>
<sequence length="405" mass="46420">MCFDLLKDLALPFAEERGSINRSVDINDTYSPSQSVCSPVGGASAHEIGYKSTTGSNLEEFFLPDQLELRIKRKGNMKTIIIQESINLIYIHLLMFLLQVRTISAFQQRSNLEKGQNSHLRLKKETDTSAKDLDSIRLTKTIVKKQEKPQENDDARTVKTNKRSRRSKSNGGTTSDVVEPIEELEIYTSEEKRFRKKCIPLPNSISGSHSSTENRRRDSIKQGLDELQRVLPTSWITRRGKDNQAFNNKTTDHICSLKEEIEKLNREIEHFQSELPDNGVVLVPKVLASRSLADRFHDHVVEKTIEDWRYWVFTNIMGHFVHSFDREVDASSIDILRKKSSMWISKNMSLHQLRKDAYRKLAKLCAKTSIVDDPSKLPEEALGFVTKRDRLICTMAETVPDKASK</sequence>
<feature type="compositionally biased region" description="Basic and acidic residues" evidence="6">
    <location>
        <begin position="144"/>
        <end position="157"/>
    </location>
</feature>
<evidence type="ECO:0000256" key="2">
    <source>
        <dbReference type="ARBA" id="ARBA00023015"/>
    </source>
</evidence>
<dbReference type="GO" id="GO:0000981">
    <property type="term" value="F:DNA-binding transcription factor activity, RNA polymerase II-specific"/>
    <property type="evidence" value="ECO:0007669"/>
    <property type="project" value="TreeGrafter"/>
</dbReference>
<reference evidence="7" key="1">
    <citation type="submission" date="2021-02" db="EMBL/GenBank/DDBJ databases">
        <authorList>
            <person name="Bekaert M."/>
        </authorList>
    </citation>
    <scope>NUCLEOTIDE SEQUENCE</scope>
    <source>
        <strain evidence="7">IoA-00</strain>
    </source>
</reference>
<keyword evidence="4" id="KW-0804">Transcription</keyword>
<evidence type="ECO:0000256" key="5">
    <source>
        <dbReference type="ARBA" id="ARBA00023242"/>
    </source>
</evidence>
<dbReference type="GO" id="GO:0005634">
    <property type="term" value="C:nucleus"/>
    <property type="evidence" value="ECO:0007669"/>
    <property type="project" value="UniProtKB-SubCell"/>
</dbReference>
<dbReference type="PROSITE" id="PS50888">
    <property type="entry name" value="BHLH"/>
    <property type="match status" value="1"/>
</dbReference>
<feature type="compositionally biased region" description="Basic residues" evidence="6">
    <location>
        <begin position="159"/>
        <end position="168"/>
    </location>
</feature>
<feature type="region of interest" description="Disordered" evidence="6">
    <location>
        <begin position="141"/>
        <end position="176"/>
    </location>
</feature>
<gene>
    <name evidence="7" type="ORF">LSAA_10560</name>
</gene>
<dbReference type="AlphaFoldDB" id="A0A7R8CUT6"/>
<keyword evidence="8" id="KW-1185">Reference proteome</keyword>
<proteinExistence type="predicted"/>
<dbReference type="PANTHER" id="PTHR15741">
    <property type="entry name" value="BASIC HELIX-LOOP-HELIX ZIP TRANSCRIPTION FACTOR"/>
    <property type="match status" value="1"/>
</dbReference>
<dbReference type="InterPro" id="IPR052207">
    <property type="entry name" value="Max-like/E-box_TFs"/>
</dbReference>
<dbReference type="PANTHER" id="PTHR15741:SF27">
    <property type="entry name" value="TRANSCRIPTION FACTOR AP-4"/>
    <property type="match status" value="1"/>
</dbReference>
<dbReference type="OrthoDB" id="6022628at2759"/>
<evidence type="ECO:0000313" key="7">
    <source>
        <dbReference type="EMBL" id="CAF2937753.1"/>
    </source>
</evidence>
<evidence type="ECO:0000256" key="6">
    <source>
        <dbReference type="SAM" id="MobiDB-lite"/>
    </source>
</evidence>
<dbReference type="InterPro" id="IPR011598">
    <property type="entry name" value="bHLH_dom"/>
</dbReference>